<dbReference type="Gene3D" id="3.90.1150.220">
    <property type="match status" value="1"/>
</dbReference>
<keyword evidence="7 15" id="KW-0479">Metal-binding</keyword>
<feature type="compositionally biased region" description="Acidic residues" evidence="16">
    <location>
        <begin position="177"/>
        <end position="187"/>
    </location>
</feature>
<keyword evidence="10 15" id="KW-0833">Ubl conjugation pathway</keyword>
<comment type="catalytic activity">
    <reaction evidence="1 15">
        <text>S-ubiquitinyl-[E2 ubiquitin-conjugating enzyme]-L-cysteine + [acceptor protein]-L-lysine = [E2 ubiquitin-conjugating enzyme]-L-cysteine + N(6)-ubiquitinyl-[acceptor protein]-L-lysine.</text>
        <dbReference type="EC" id="2.3.2.27"/>
    </reaction>
</comment>
<dbReference type="Pfam" id="PF08746">
    <property type="entry name" value="zf-RING-like"/>
    <property type="match status" value="1"/>
</dbReference>
<dbReference type="InterPro" id="IPR036388">
    <property type="entry name" value="WH-like_DNA-bd_sf"/>
</dbReference>
<evidence type="ECO:0000256" key="9">
    <source>
        <dbReference type="ARBA" id="ARBA00022771"/>
    </source>
</evidence>
<feature type="domain" description="Non-structural maintenance of chromosomes element 1 RING C4HC3-type" evidence="17">
    <location>
        <begin position="251"/>
        <end position="293"/>
    </location>
</feature>
<evidence type="ECO:0000256" key="8">
    <source>
        <dbReference type="ARBA" id="ARBA00022763"/>
    </source>
</evidence>
<evidence type="ECO:0000256" key="6">
    <source>
        <dbReference type="ARBA" id="ARBA00022679"/>
    </source>
</evidence>
<feature type="compositionally biased region" description="Basic and acidic residues" evidence="16">
    <location>
        <begin position="167"/>
        <end position="176"/>
    </location>
</feature>
<name>A0AAV5R5X7_PICKL</name>
<protein>
    <recommendedName>
        <fullName evidence="5 15">Non-structural maintenance of chromosomes element 1 homolog</fullName>
        <ecNumber evidence="4 15">2.3.2.27</ecNumber>
    </recommendedName>
</protein>
<comment type="function">
    <text evidence="15">Acts in a DNA repair pathway for removal of UV-induced DNA damage that is distinct from classical nucleotide excision repair and in repair of ionizing radiation damage. Functions in homologous recombination repair of DNA double strand breaks and in recovery of stalled replication forks.</text>
</comment>
<keyword evidence="13 15" id="KW-0234">DNA repair</keyword>
<keyword evidence="8 15" id="KW-0227">DNA damage</keyword>
<evidence type="ECO:0000256" key="2">
    <source>
        <dbReference type="ARBA" id="ARBA00004123"/>
    </source>
</evidence>
<evidence type="ECO:0000259" key="17">
    <source>
        <dbReference type="Pfam" id="PF08746"/>
    </source>
</evidence>
<sequence>MSVEDYVIQVTSSDAYTPIHSALLDLVISLRTISSKSLHDYLEKAIRTLYADQNGVPVDVIDDINVTSPQFKSVLAKINSKLDPLDFEIVESKDMDDSSVTLFSFVNKKPNGAILLSTKYTDNEIQYIKHIIDRIFASEHVLANSTPEIQVITYSVPLMRMIKFLRDGPTEPKTEEQTPEGDGDDGETSVVAPIIRLSLEESEEFLKDLEYSGWLERYNNNYTLSTRGLVELRKYLIETYGVFPNGTISTCFGCGDILTRGLSCPSSKCHVRFHDYCKGLVARSRNIDSCPGCNNKLELFDSF</sequence>
<comment type="caution">
    <text evidence="18">The sequence shown here is derived from an EMBL/GenBank/DDBJ whole genome shotgun (WGS) entry which is preliminary data.</text>
</comment>
<dbReference type="GO" id="GO:0000724">
    <property type="term" value="P:double-strand break repair via homologous recombination"/>
    <property type="evidence" value="ECO:0007669"/>
    <property type="project" value="TreeGrafter"/>
</dbReference>
<reference evidence="18 19" key="1">
    <citation type="journal article" date="2023" name="Elife">
        <title>Identification of key yeast species and microbe-microbe interactions impacting larval growth of Drosophila in the wild.</title>
        <authorList>
            <person name="Mure A."/>
            <person name="Sugiura Y."/>
            <person name="Maeda R."/>
            <person name="Honda K."/>
            <person name="Sakurai N."/>
            <person name="Takahashi Y."/>
            <person name="Watada M."/>
            <person name="Katoh T."/>
            <person name="Gotoh A."/>
            <person name="Gotoh Y."/>
            <person name="Taniguchi I."/>
            <person name="Nakamura K."/>
            <person name="Hayashi T."/>
            <person name="Katayama T."/>
            <person name="Uemura T."/>
            <person name="Hattori Y."/>
        </authorList>
    </citation>
    <scope>NUCLEOTIDE SEQUENCE [LARGE SCALE GENOMIC DNA]</scope>
    <source>
        <strain evidence="18 19">PK-24</strain>
    </source>
</reference>
<evidence type="ECO:0000256" key="11">
    <source>
        <dbReference type="ARBA" id="ARBA00022833"/>
    </source>
</evidence>
<keyword evidence="11 15" id="KW-0862">Zinc</keyword>
<accession>A0AAV5R5X7</accession>
<dbReference type="Pfam" id="PF07574">
    <property type="entry name" value="SMC_Nse1"/>
    <property type="match status" value="1"/>
</dbReference>
<feature type="region of interest" description="Disordered" evidence="16">
    <location>
        <begin position="167"/>
        <end position="188"/>
    </location>
</feature>
<dbReference type="InterPro" id="IPR014857">
    <property type="entry name" value="Nse1_RING_C4HC3-type"/>
</dbReference>
<gene>
    <name evidence="18" type="ORF">DAPK24_031880</name>
</gene>
<evidence type="ECO:0000256" key="4">
    <source>
        <dbReference type="ARBA" id="ARBA00012483"/>
    </source>
</evidence>
<dbReference type="EC" id="2.3.2.27" evidence="4 15"/>
<evidence type="ECO:0000313" key="18">
    <source>
        <dbReference type="EMBL" id="GMM46613.1"/>
    </source>
</evidence>
<dbReference type="InterPro" id="IPR011513">
    <property type="entry name" value="Nse1"/>
</dbReference>
<proteinExistence type="inferred from homology"/>
<dbReference type="Gene3D" id="3.30.40.10">
    <property type="entry name" value="Zinc/RING finger domain, C3HC4 (zinc finger)"/>
    <property type="match status" value="1"/>
</dbReference>
<keyword evidence="9 15" id="KW-0863">Zinc-finger</keyword>
<keyword evidence="19" id="KW-1185">Reference proteome</keyword>
<evidence type="ECO:0000256" key="7">
    <source>
        <dbReference type="ARBA" id="ARBA00022723"/>
    </source>
</evidence>
<evidence type="ECO:0000256" key="15">
    <source>
        <dbReference type="RuleBase" id="RU368018"/>
    </source>
</evidence>
<comment type="similarity">
    <text evidence="3 15">Belongs to the NSE1 family.</text>
</comment>
<keyword evidence="6 15" id="KW-0808">Transferase</keyword>
<evidence type="ECO:0000313" key="19">
    <source>
        <dbReference type="Proteomes" id="UP001378960"/>
    </source>
</evidence>
<keyword evidence="12 15" id="KW-0233">DNA recombination</keyword>
<keyword evidence="14 15" id="KW-0539">Nucleus</keyword>
<dbReference type="GO" id="GO:0005634">
    <property type="term" value="C:nucleus"/>
    <property type="evidence" value="ECO:0007669"/>
    <property type="project" value="UniProtKB-SubCell"/>
</dbReference>
<evidence type="ECO:0000256" key="1">
    <source>
        <dbReference type="ARBA" id="ARBA00000900"/>
    </source>
</evidence>
<dbReference type="GO" id="GO:0061630">
    <property type="term" value="F:ubiquitin protein ligase activity"/>
    <property type="evidence" value="ECO:0007669"/>
    <property type="project" value="UniProtKB-EC"/>
</dbReference>
<evidence type="ECO:0000256" key="14">
    <source>
        <dbReference type="ARBA" id="ARBA00023242"/>
    </source>
</evidence>
<dbReference type="EMBL" id="BTGB01000004">
    <property type="protein sequence ID" value="GMM46613.1"/>
    <property type="molecule type" value="Genomic_DNA"/>
</dbReference>
<dbReference type="GO" id="GO:0030915">
    <property type="term" value="C:Smc5-Smc6 complex"/>
    <property type="evidence" value="ECO:0007669"/>
    <property type="project" value="UniProtKB-UniRule"/>
</dbReference>
<evidence type="ECO:0000256" key="3">
    <source>
        <dbReference type="ARBA" id="ARBA00010258"/>
    </source>
</evidence>
<evidence type="ECO:0000256" key="12">
    <source>
        <dbReference type="ARBA" id="ARBA00023172"/>
    </source>
</evidence>
<evidence type="ECO:0000256" key="16">
    <source>
        <dbReference type="SAM" id="MobiDB-lite"/>
    </source>
</evidence>
<dbReference type="GO" id="GO:0008270">
    <property type="term" value="F:zinc ion binding"/>
    <property type="evidence" value="ECO:0007669"/>
    <property type="project" value="UniProtKB-KW"/>
</dbReference>
<comment type="subcellular location">
    <subcellularLocation>
        <location evidence="2 15">Nucleus</location>
    </subcellularLocation>
</comment>
<organism evidence="18 19">
    <name type="scientific">Pichia kluyveri</name>
    <name type="common">Yeast</name>
    <dbReference type="NCBI Taxonomy" id="36015"/>
    <lineage>
        <taxon>Eukaryota</taxon>
        <taxon>Fungi</taxon>
        <taxon>Dikarya</taxon>
        <taxon>Ascomycota</taxon>
        <taxon>Saccharomycotina</taxon>
        <taxon>Pichiomycetes</taxon>
        <taxon>Pichiales</taxon>
        <taxon>Pichiaceae</taxon>
        <taxon>Pichia</taxon>
    </lineage>
</organism>
<comment type="subunit">
    <text evidence="15">Component of the Smc5-Smc6 complex.</text>
</comment>
<evidence type="ECO:0000256" key="10">
    <source>
        <dbReference type="ARBA" id="ARBA00022786"/>
    </source>
</evidence>
<dbReference type="PANTHER" id="PTHR20973:SF0">
    <property type="entry name" value="NON-STRUCTURAL MAINTENANCE OF CHROMOSOMES ELEMENT 1 HOMOLOG"/>
    <property type="match status" value="1"/>
</dbReference>
<dbReference type="PANTHER" id="PTHR20973">
    <property type="entry name" value="NON-SMC ELEMENT 1-RELATED"/>
    <property type="match status" value="1"/>
</dbReference>
<dbReference type="AlphaFoldDB" id="A0AAV5R5X7"/>
<dbReference type="Proteomes" id="UP001378960">
    <property type="component" value="Unassembled WGS sequence"/>
</dbReference>
<dbReference type="InterPro" id="IPR013083">
    <property type="entry name" value="Znf_RING/FYVE/PHD"/>
</dbReference>
<dbReference type="Gene3D" id="1.10.10.10">
    <property type="entry name" value="Winged helix-like DNA-binding domain superfamily/Winged helix DNA-binding domain"/>
    <property type="match status" value="1"/>
</dbReference>
<evidence type="ECO:0000256" key="13">
    <source>
        <dbReference type="ARBA" id="ARBA00023204"/>
    </source>
</evidence>
<evidence type="ECO:0000256" key="5">
    <source>
        <dbReference type="ARBA" id="ARBA00019422"/>
    </source>
</evidence>